<name>A0A1G9Z3P5_9ACTN</name>
<dbReference type="EMBL" id="FNHI01000020">
    <property type="protein sequence ID" value="SDN15919.1"/>
    <property type="molecule type" value="Genomic_DNA"/>
</dbReference>
<feature type="region of interest" description="Disordered" evidence="1">
    <location>
        <begin position="54"/>
        <end position="78"/>
    </location>
</feature>
<accession>A0A1G9Z3P5</accession>
<keyword evidence="3" id="KW-1185">Reference proteome</keyword>
<dbReference type="Proteomes" id="UP000199063">
    <property type="component" value="Unassembled WGS sequence"/>
</dbReference>
<evidence type="ECO:0000256" key="1">
    <source>
        <dbReference type="SAM" id="MobiDB-lite"/>
    </source>
</evidence>
<dbReference type="STRING" id="1196353.SAMN05444921_120132"/>
<organism evidence="2 3">
    <name type="scientific">Streptomyces wuyuanensis</name>
    <dbReference type="NCBI Taxonomy" id="1196353"/>
    <lineage>
        <taxon>Bacteria</taxon>
        <taxon>Bacillati</taxon>
        <taxon>Actinomycetota</taxon>
        <taxon>Actinomycetes</taxon>
        <taxon>Kitasatosporales</taxon>
        <taxon>Streptomycetaceae</taxon>
        <taxon>Streptomyces</taxon>
    </lineage>
</organism>
<gene>
    <name evidence="2" type="ORF">SAMN05444921_120132</name>
</gene>
<evidence type="ECO:0000313" key="2">
    <source>
        <dbReference type="EMBL" id="SDN15919.1"/>
    </source>
</evidence>
<evidence type="ECO:0000313" key="3">
    <source>
        <dbReference type="Proteomes" id="UP000199063"/>
    </source>
</evidence>
<reference evidence="3" key="1">
    <citation type="submission" date="2016-10" db="EMBL/GenBank/DDBJ databases">
        <authorList>
            <person name="Varghese N."/>
            <person name="Submissions S."/>
        </authorList>
    </citation>
    <scope>NUCLEOTIDE SEQUENCE [LARGE SCALE GENOMIC DNA]</scope>
    <source>
        <strain evidence="3">CGMCC 4.7042</strain>
    </source>
</reference>
<protein>
    <submittedName>
        <fullName evidence="2">Uncharacterized protein</fullName>
    </submittedName>
</protein>
<sequence>MMLLTTSTTPLVTKGPAASEAALWSIRLAPTVADPPSTVRAPPEPAVFSFSLDAMRHDGDHGGGVSPLKYPSGHRTPT</sequence>
<dbReference type="AlphaFoldDB" id="A0A1G9Z3P5"/>
<proteinExistence type="predicted"/>